<accession>A0ABQ9XN34</accession>
<sequence>MSTKKQIKTPINVFGDSSGNWGDDEGDQQEEYQPQPRHQEDDYDRGDRRYDDRDQRGGGGYYRGGRDNYGSRGNQDLRRRDQMIRSQREDGGHRFSNADGPPRYERTRHENVSWGRAEEEDALPTEGPFIVIATRLPSNYDMLQTGQFFEDQGCAIVDIDPYDGHEPGFKLTFEDQESLKRALEQSRKVIEGCSISVDLEQKEKPKPQPREPREDRGGYGERRGGYGDRRGGYGGGRGGGYGDRRGGGYGDRRGGGYGDRSGGYGERRGGYGERSGGYGGRRYGDDDRDGEDRGGYGERRGGYGDRRGGYGERRGGYGERSGGYGERRGGYGERREPNAPPREEGPPGEKVKMDLTVKIEKKAKVNPFGEAQPKDIHTNVGSDILTKTGA</sequence>
<dbReference type="InterPro" id="IPR035979">
    <property type="entry name" value="RBD_domain_sf"/>
</dbReference>
<evidence type="ECO:0000313" key="3">
    <source>
        <dbReference type="Proteomes" id="UP001281761"/>
    </source>
</evidence>
<comment type="caution">
    <text evidence="2">The sequence shown here is derived from an EMBL/GenBank/DDBJ whole genome shotgun (WGS) entry which is preliminary data.</text>
</comment>
<feature type="compositionally biased region" description="Gly residues" evidence="1">
    <location>
        <begin position="255"/>
        <end position="264"/>
    </location>
</feature>
<feature type="compositionally biased region" description="Gly residues" evidence="1">
    <location>
        <begin position="232"/>
        <end position="241"/>
    </location>
</feature>
<dbReference type="Gene3D" id="3.30.70.330">
    <property type="match status" value="1"/>
</dbReference>
<protein>
    <recommendedName>
        <fullName evidence="4">RRM domain-containing protein</fullName>
    </recommendedName>
</protein>
<feature type="region of interest" description="Disordered" evidence="1">
    <location>
        <begin position="194"/>
        <end position="351"/>
    </location>
</feature>
<gene>
    <name evidence="2" type="ORF">BLNAU_11950</name>
</gene>
<feature type="region of interest" description="Disordered" evidence="1">
    <location>
        <begin position="1"/>
        <end position="121"/>
    </location>
</feature>
<feature type="compositionally biased region" description="Gly residues" evidence="1">
    <location>
        <begin position="272"/>
        <end position="281"/>
    </location>
</feature>
<evidence type="ECO:0000256" key="1">
    <source>
        <dbReference type="SAM" id="MobiDB-lite"/>
    </source>
</evidence>
<name>A0ABQ9XN34_9EUKA</name>
<feature type="compositionally biased region" description="Basic and acidic residues" evidence="1">
    <location>
        <begin position="242"/>
        <end position="254"/>
    </location>
</feature>
<feature type="compositionally biased region" description="Basic and acidic residues" evidence="1">
    <location>
        <begin position="199"/>
        <end position="231"/>
    </location>
</feature>
<feature type="compositionally biased region" description="Basic and acidic residues" evidence="1">
    <location>
        <begin position="282"/>
        <end position="317"/>
    </location>
</feature>
<dbReference type="EMBL" id="JARBJD010000095">
    <property type="protein sequence ID" value="KAK2953164.1"/>
    <property type="molecule type" value="Genomic_DNA"/>
</dbReference>
<feature type="compositionally biased region" description="Basic and acidic residues" evidence="1">
    <location>
        <begin position="75"/>
        <end position="93"/>
    </location>
</feature>
<dbReference type="InterPro" id="IPR012677">
    <property type="entry name" value="Nucleotide-bd_a/b_plait_sf"/>
</dbReference>
<feature type="compositionally biased region" description="Basic and acidic residues" evidence="1">
    <location>
        <begin position="37"/>
        <end position="56"/>
    </location>
</feature>
<feature type="region of interest" description="Disordered" evidence="1">
    <location>
        <begin position="364"/>
        <end position="390"/>
    </location>
</feature>
<organism evidence="2 3">
    <name type="scientific">Blattamonas nauphoetae</name>
    <dbReference type="NCBI Taxonomy" id="2049346"/>
    <lineage>
        <taxon>Eukaryota</taxon>
        <taxon>Metamonada</taxon>
        <taxon>Preaxostyla</taxon>
        <taxon>Oxymonadida</taxon>
        <taxon>Blattamonas</taxon>
    </lineage>
</organism>
<keyword evidence="3" id="KW-1185">Reference proteome</keyword>
<proteinExistence type="predicted"/>
<dbReference type="SUPFAM" id="SSF54928">
    <property type="entry name" value="RNA-binding domain, RBD"/>
    <property type="match status" value="1"/>
</dbReference>
<feature type="compositionally biased region" description="Basic and acidic residues" evidence="1">
    <location>
        <begin position="325"/>
        <end position="351"/>
    </location>
</feature>
<dbReference type="Proteomes" id="UP001281761">
    <property type="component" value="Unassembled WGS sequence"/>
</dbReference>
<feature type="compositionally biased region" description="Basic and acidic residues" evidence="1">
    <location>
        <begin position="102"/>
        <end position="111"/>
    </location>
</feature>
<reference evidence="2 3" key="1">
    <citation type="journal article" date="2022" name="bioRxiv">
        <title>Genomics of Preaxostyla Flagellates Illuminates Evolutionary Transitions and the Path Towards Mitochondrial Loss.</title>
        <authorList>
            <person name="Novak L.V.F."/>
            <person name="Treitli S.C."/>
            <person name="Pyrih J."/>
            <person name="Halakuc P."/>
            <person name="Pipaliya S.V."/>
            <person name="Vacek V."/>
            <person name="Brzon O."/>
            <person name="Soukal P."/>
            <person name="Eme L."/>
            <person name="Dacks J.B."/>
            <person name="Karnkowska A."/>
            <person name="Elias M."/>
            <person name="Hampl V."/>
        </authorList>
    </citation>
    <scope>NUCLEOTIDE SEQUENCE [LARGE SCALE GENOMIC DNA]</scope>
    <source>
        <strain evidence="2">NAU3</strain>
        <tissue evidence="2">Gut</tissue>
    </source>
</reference>
<evidence type="ECO:0008006" key="4">
    <source>
        <dbReference type="Google" id="ProtNLM"/>
    </source>
</evidence>
<evidence type="ECO:0000313" key="2">
    <source>
        <dbReference type="EMBL" id="KAK2953164.1"/>
    </source>
</evidence>